<dbReference type="RefSeq" id="XP_003291671.1">
    <property type="nucleotide sequence ID" value="XM_003291623.1"/>
</dbReference>
<dbReference type="eggNOG" id="ENOG502RSNM">
    <property type="taxonomic scope" value="Eukaryota"/>
</dbReference>
<protein>
    <recommendedName>
        <fullName evidence="5">Methyltransferase type 11 domain-containing protein</fullName>
    </recommendedName>
</protein>
<keyword evidence="4" id="KW-1185">Reference proteome</keyword>
<dbReference type="OrthoDB" id="1523883at2759"/>
<dbReference type="FunCoup" id="F0ZW73">
    <property type="interactions" value="3"/>
</dbReference>
<dbReference type="InterPro" id="IPR029063">
    <property type="entry name" value="SAM-dependent_MTases_sf"/>
</dbReference>
<dbReference type="InParanoid" id="F0ZW73"/>
<keyword evidence="2" id="KW-0460">Magnesium</keyword>
<dbReference type="VEuPathDB" id="AmoebaDB:DICPUDRAFT_82327"/>
<reference evidence="4" key="1">
    <citation type="journal article" date="2011" name="Genome Biol.">
        <title>Comparative genomics of the social amoebae Dictyostelium discoideum and Dictyostelium purpureum.</title>
        <authorList>
            <consortium name="US DOE Joint Genome Institute (JGI-PGF)"/>
            <person name="Sucgang R."/>
            <person name="Kuo A."/>
            <person name="Tian X."/>
            <person name="Salerno W."/>
            <person name="Parikh A."/>
            <person name="Feasley C.L."/>
            <person name="Dalin E."/>
            <person name="Tu H."/>
            <person name="Huang E."/>
            <person name="Barry K."/>
            <person name="Lindquist E."/>
            <person name="Shapiro H."/>
            <person name="Bruce D."/>
            <person name="Schmutz J."/>
            <person name="Salamov A."/>
            <person name="Fey P."/>
            <person name="Gaudet P."/>
            <person name="Anjard C."/>
            <person name="Babu M.M."/>
            <person name="Basu S."/>
            <person name="Bushmanova Y."/>
            <person name="van der Wel H."/>
            <person name="Katoh-Kurasawa M."/>
            <person name="Dinh C."/>
            <person name="Coutinho P.M."/>
            <person name="Saito T."/>
            <person name="Elias M."/>
            <person name="Schaap P."/>
            <person name="Kay R.R."/>
            <person name="Henrissat B."/>
            <person name="Eichinger L."/>
            <person name="Rivero F."/>
            <person name="Putnam N.H."/>
            <person name="West C.M."/>
            <person name="Loomis W.F."/>
            <person name="Chisholm R.L."/>
            <person name="Shaulsky G."/>
            <person name="Strassmann J.E."/>
            <person name="Queller D.C."/>
            <person name="Kuspa A."/>
            <person name="Grigoriev I.V."/>
        </authorList>
    </citation>
    <scope>NUCLEOTIDE SEQUENCE [LARGE SCALE GENOMIC DNA]</scope>
    <source>
        <strain evidence="4">QSDP1</strain>
    </source>
</reference>
<proteinExistence type="predicted"/>
<name>F0ZW73_DICPU</name>
<dbReference type="GO" id="GO:0008757">
    <property type="term" value="F:S-adenosylmethionine-dependent methyltransferase activity"/>
    <property type="evidence" value="ECO:0000318"/>
    <property type="project" value="GO_Central"/>
</dbReference>
<keyword evidence="1" id="KW-0479">Metal-binding</keyword>
<dbReference type="Gene3D" id="1.10.1200.270">
    <property type="entry name" value="Methyltransferase, alpha-helical capping domain"/>
    <property type="match status" value="1"/>
</dbReference>
<dbReference type="Pfam" id="PF03492">
    <property type="entry name" value="Methyltransf_7"/>
    <property type="match status" value="1"/>
</dbReference>
<dbReference type="OMA" id="TTWLKRP"/>
<evidence type="ECO:0008006" key="5">
    <source>
        <dbReference type="Google" id="ProtNLM"/>
    </source>
</evidence>
<evidence type="ECO:0000313" key="3">
    <source>
        <dbReference type="EMBL" id="EGC31804.1"/>
    </source>
</evidence>
<dbReference type="KEGG" id="dpp:DICPUDRAFT_82327"/>
<sequence>MENYNDNSKIQNILIFRFIDKINSLIEKPINNFKNSPNKKTFKILDIGSSHGKNSVLFLDSILTNAQIKNKDAIEIYHCDQEINNFTELFFEVNKNENSYKNKWDIFSFAIGNSFLNQLMPSGSCDFIFSFNTFHWCNSKDGMFECKDGMLNIKDSSRRPGTVEYNKKRLSSIFTNRCEELKDNGVFVCNFLYYDPENEITSIGEQTFKNVKSVIRQMANENILSHEEVDNMVLPVTYYKQDEIDHAVELVESKGMKLLDTQIIHQAWNKDEVSKETFIGSIMAFSSYSIKSAIKGDSEKVNSTYKEIYKRLTKEYKEKPELFVFSLTFIHLIFRK</sequence>
<dbReference type="GO" id="GO:0032259">
    <property type="term" value="P:methylation"/>
    <property type="evidence" value="ECO:0000318"/>
    <property type="project" value="GO_Central"/>
</dbReference>
<dbReference type="EMBL" id="GL871229">
    <property type="protein sequence ID" value="EGC31804.1"/>
    <property type="molecule type" value="Genomic_DNA"/>
</dbReference>
<dbReference type="InterPro" id="IPR005299">
    <property type="entry name" value="MeTrfase_7"/>
</dbReference>
<gene>
    <name evidence="3" type="ORF">DICPUDRAFT_82327</name>
</gene>
<dbReference type="AlphaFoldDB" id="F0ZW73"/>
<dbReference type="GeneID" id="10507847"/>
<dbReference type="PANTHER" id="PTHR31009">
    <property type="entry name" value="S-ADENOSYL-L-METHIONINE:CARBOXYL METHYLTRANSFERASE FAMILY PROTEIN"/>
    <property type="match status" value="1"/>
</dbReference>
<dbReference type="Proteomes" id="UP000001064">
    <property type="component" value="Unassembled WGS sequence"/>
</dbReference>
<dbReference type="InterPro" id="IPR042086">
    <property type="entry name" value="MeTrfase_capping"/>
</dbReference>
<dbReference type="SUPFAM" id="SSF53335">
    <property type="entry name" value="S-adenosyl-L-methionine-dependent methyltransferases"/>
    <property type="match status" value="1"/>
</dbReference>
<dbReference type="GO" id="GO:0046872">
    <property type="term" value="F:metal ion binding"/>
    <property type="evidence" value="ECO:0007669"/>
    <property type="project" value="UniProtKB-KW"/>
</dbReference>
<evidence type="ECO:0000256" key="2">
    <source>
        <dbReference type="ARBA" id="ARBA00022842"/>
    </source>
</evidence>
<dbReference type="Gene3D" id="3.40.50.150">
    <property type="entry name" value="Vaccinia Virus protein VP39"/>
    <property type="match status" value="1"/>
</dbReference>
<evidence type="ECO:0000313" key="4">
    <source>
        <dbReference type="Proteomes" id="UP000001064"/>
    </source>
</evidence>
<accession>F0ZW73</accession>
<evidence type="ECO:0000256" key="1">
    <source>
        <dbReference type="ARBA" id="ARBA00022723"/>
    </source>
</evidence>
<organism evidence="3 4">
    <name type="scientific">Dictyostelium purpureum</name>
    <name type="common">Slime mold</name>
    <dbReference type="NCBI Taxonomy" id="5786"/>
    <lineage>
        <taxon>Eukaryota</taxon>
        <taxon>Amoebozoa</taxon>
        <taxon>Evosea</taxon>
        <taxon>Eumycetozoa</taxon>
        <taxon>Dictyostelia</taxon>
        <taxon>Dictyosteliales</taxon>
        <taxon>Dictyosteliaceae</taxon>
        <taxon>Dictyostelium</taxon>
    </lineage>
</organism>